<evidence type="ECO:0000313" key="2">
    <source>
        <dbReference type="EMBL" id="KZV86765.1"/>
    </source>
</evidence>
<name>A0A165EET0_EXIGL</name>
<dbReference type="EMBL" id="KV426145">
    <property type="protein sequence ID" value="KZV86765.1"/>
    <property type="molecule type" value="Genomic_DNA"/>
</dbReference>
<evidence type="ECO:0000313" key="3">
    <source>
        <dbReference type="Proteomes" id="UP000077266"/>
    </source>
</evidence>
<dbReference type="AlphaFoldDB" id="A0A165EET0"/>
<proteinExistence type="predicted"/>
<feature type="compositionally biased region" description="Acidic residues" evidence="1">
    <location>
        <begin position="58"/>
        <end position="67"/>
    </location>
</feature>
<accession>A0A165EET0</accession>
<dbReference type="Proteomes" id="UP000077266">
    <property type="component" value="Unassembled WGS sequence"/>
</dbReference>
<reference evidence="2 3" key="1">
    <citation type="journal article" date="2016" name="Mol. Biol. Evol.">
        <title>Comparative Genomics of Early-Diverging Mushroom-Forming Fungi Provides Insights into the Origins of Lignocellulose Decay Capabilities.</title>
        <authorList>
            <person name="Nagy L.G."/>
            <person name="Riley R."/>
            <person name="Tritt A."/>
            <person name="Adam C."/>
            <person name="Daum C."/>
            <person name="Floudas D."/>
            <person name="Sun H."/>
            <person name="Yadav J.S."/>
            <person name="Pangilinan J."/>
            <person name="Larsson K.H."/>
            <person name="Matsuura K."/>
            <person name="Barry K."/>
            <person name="Labutti K."/>
            <person name="Kuo R."/>
            <person name="Ohm R.A."/>
            <person name="Bhattacharya S.S."/>
            <person name="Shirouzu T."/>
            <person name="Yoshinaga Y."/>
            <person name="Martin F.M."/>
            <person name="Grigoriev I.V."/>
            <person name="Hibbett D.S."/>
        </authorList>
    </citation>
    <scope>NUCLEOTIDE SEQUENCE [LARGE SCALE GENOMIC DNA]</scope>
    <source>
        <strain evidence="2 3">HHB12029</strain>
    </source>
</reference>
<protein>
    <submittedName>
        <fullName evidence="2">Uncharacterized protein</fullName>
    </submittedName>
</protein>
<feature type="region of interest" description="Disordered" evidence="1">
    <location>
        <begin position="14"/>
        <end position="72"/>
    </location>
</feature>
<evidence type="ECO:0000256" key="1">
    <source>
        <dbReference type="SAM" id="MobiDB-lite"/>
    </source>
</evidence>
<gene>
    <name evidence="2" type="ORF">EXIGLDRAFT_698156</name>
</gene>
<sequence length="176" mass="19105">MTATSKATMCLIVRSLDQPPSPQDRPGTLLPSSVSNFARANPAESMTKSKSKRKAKDDSDEEEEDVVSDSRTELESLNTFKIIDTGSPRSFPGCPTSPIRIRPQYLRLQYPISLVPLSAYSPIASYGRWAYATEPAPSPAQQIGDMPHSNASVPMENGDSGQAELGSIPDSEFKTQ</sequence>
<feature type="region of interest" description="Disordered" evidence="1">
    <location>
        <begin position="137"/>
        <end position="176"/>
    </location>
</feature>
<dbReference type="InParanoid" id="A0A165EET0"/>
<organism evidence="2 3">
    <name type="scientific">Exidia glandulosa HHB12029</name>
    <dbReference type="NCBI Taxonomy" id="1314781"/>
    <lineage>
        <taxon>Eukaryota</taxon>
        <taxon>Fungi</taxon>
        <taxon>Dikarya</taxon>
        <taxon>Basidiomycota</taxon>
        <taxon>Agaricomycotina</taxon>
        <taxon>Agaricomycetes</taxon>
        <taxon>Auriculariales</taxon>
        <taxon>Exidiaceae</taxon>
        <taxon>Exidia</taxon>
    </lineage>
</organism>
<keyword evidence="3" id="KW-1185">Reference proteome</keyword>